<dbReference type="GO" id="GO:0016791">
    <property type="term" value="F:phosphatase activity"/>
    <property type="evidence" value="ECO:0007669"/>
    <property type="project" value="TreeGrafter"/>
</dbReference>
<dbReference type="GO" id="GO:0005829">
    <property type="term" value="C:cytosol"/>
    <property type="evidence" value="ECO:0007669"/>
    <property type="project" value="TreeGrafter"/>
</dbReference>
<sequence length="268" mass="29631">MTADIQLIATDLDGTFLRDDKTFDEVLFKSVLQKLKIKNIPFVITTGVHQERINVLLANFLDSGLAFVNNNGARVLTSAGEVIYERTISAAILRQVQQLLIDFPVKPDRGLVYSTDDTAYVPRQYSGTMTAYKARFFQHIKIFDDVSEIKAPILKVTMNWEHFNETKFYEAAKLTLDHAIHVTETGTGAIDIVPATVNKAVGLKKLADHLGIDMANVAAFGDGGNDLEMLSSVGHPYVMPNATLQGDFNHIEIDNNHAGVLKTILDII</sequence>
<evidence type="ECO:0000313" key="2">
    <source>
        <dbReference type="Proteomes" id="UP000321332"/>
    </source>
</evidence>
<accession>A0AAE6IK13</accession>
<dbReference type="RefSeq" id="WP_014975020.1">
    <property type="nucleotide sequence ID" value="NZ_CP042374.1"/>
</dbReference>
<dbReference type="EMBL" id="CP042374">
    <property type="protein sequence ID" value="QEA33547.1"/>
    <property type="molecule type" value="Genomic_DNA"/>
</dbReference>
<dbReference type="GeneID" id="61187122"/>
<dbReference type="PANTHER" id="PTHR10000">
    <property type="entry name" value="PHOSPHOSERINE PHOSPHATASE"/>
    <property type="match status" value="1"/>
</dbReference>
<evidence type="ECO:0000313" key="1">
    <source>
        <dbReference type="EMBL" id="QEA33547.1"/>
    </source>
</evidence>
<dbReference type="Proteomes" id="UP000321332">
    <property type="component" value="Chromosome"/>
</dbReference>
<organism evidence="1 2">
    <name type="scientific">Leuconostoc carnosum</name>
    <dbReference type="NCBI Taxonomy" id="1252"/>
    <lineage>
        <taxon>Bacteria</taxon>
        <taxon>Bacillati</taxon>
        <taxon>Bacillota</taxon>
        <taxon>Bacilli</taxon>
        <taxon>Lactobacillales</taxon>
        <taxon>Lactobacillaceae</taxon>
        <taxon>Leuconostoc</taxon>
    </lineage>
</organism>
<name>A0AAE6IK13_LEUCA</name>
<proteinExistence type="predicted"/>
<protein>
    <submittedName>
        <fullName evidence="1">Cof-type HAD-IIB family hydrolase</fullName>
    </submittedName>
</protein>
<dbReference type="InterPro" id="IPR006379">
    <property type="entry name" value="HAD-SF_hydro_IIB"/>
</dbReference>
<dbReference type="NCBIfam" id="TIGR01484">
    <property type="entry name" value="HAD-SF-IIB"/>
    <property type="match status" value="1"/>
</dbReference>
<dbReference type="InterPro" id="IPR036412">
    <property type="entry name" value="HAD-like_sf"/>
</dbReference>
<dbReference type="InterPro" id="IPR023214">
    <property type="entry name" value="HAD_sf"/>
</dbReference>
<dbReference type="PROSITE" id="PS01229">
    <property type="entry name" value="COF_2"/>
    <property type="match status" value="1"/>
</dbReference>
<reference evidence="1 2" key="1">
    <citation type="submission" date="2019-06" db="EMBL/GenBank/DDBJ databases">
        <title>Genome analyses of bacteria isolated from kimchi.</title>
        <authorList>
            <person name="Lee S."/>
            <person name="Ahn S."/>
            <person name="Roh S."/>
        </authorList>
    </citation>
    <scope>NUCLEOTIDE SEQUENCE [LARGE SCALE GENOMIC DNA]</scope>
    <source>
        <strain evidence="1 2">CBA3620</strain>
    </source>
</reference>
<dbReference type="GO" id="GO:0000287">
    <property type="term" value="F:magnesium ion binding"/>
    <property type="evidence" value="ECO:0007669"/>
    <property type="project" value="TreeGrafter"/>
</dbReference>
<dbReference type="NCBIfam" id="TIGR00099">
    <property type="entry name" value="Cof-subfamily"/>
    <property type="match status" value="1"/>
</dbReference>
<dbReference type="InterPro" id="IPR000150">
    <property type="entry name" value="Cof"/>
</dbReference>
<dbReference type="PANTHER" id="PTHR10000:SF53">
    <property type="entry name" value="5-AMINO-6-(5-PHOSPHO-D-RIBITYLAMINO)URACIL PHOSPHATASE YBJI-RELATED"/>
    <property type="match status" value="1"/>
</dbReference>
<dbReference type="Gene3D" id="3.30.1240.10">
    <property type="match status" value="1"/>
</dbReference>
<gene>
    <name evidence="1" type="ORF">FGL89_05135</name>
</gene>
<dbReference type="Pfam" id="PF08282">
    <property type="entry name" value="Hydrolase_3"/>
    <property type="match status" value="1"/>
</dbReference>
<dbReference type="OMA" id="YSFAMRN"/>
<dbReference type="AlphaFoldDB" id="A0AAE6IK13"/>
<dbReference type="SUPFAM" id="SSF56784">
    <property type="entry name" value="HAD-like"/>
    <property type="match status" value="1"/>
</dbReference>
<keyword evidence="1" id="KW-0378">Hydrolase</keyword>
<dbReference type="Gene3D" id="3.40.50.1000">
    <property type="entry name" value="HAD superfamily/HAD-like"/>
    <property type="match status" value="1"/>
</dbReference>